<evidence type="ECO:0000259" key="1">
    <source>
        <dbReference type="PROSITE" id="PS50878"/>
    </source>
</evidence>
<name>U9U5U5_RHIID</name>
<dbReference type="AlphaFoldDB" id="U9U5U5"/>
<protein>
    <recommendedName>
        <fullName evidence="1">Reverse transcriptase domain-containing protein</fullName>
    </recommendedName>
</protein>
<gene>
    <name evidence="2" type="ORF">GLOINDRAFT_24317</name>
</gene>
<dbReference type="HOGENOM" id="CLU_678169_0_0_1"/>
<reference evidence="2" key="1">
    <citation type="submission" date="2013-07" db="EMBL/GenBank/DDBJ databases">
        <title>The genome of an arbuscular mycorrhizal fungus provides insights into the evolution of the oldest plant symbiosis.</title>
        <authorList>
            <consortium name="DOE Joint Genome Institute"/>
            <person name="Tisserant E."/>
            <person name="Malbreil M."/>
            <person name="Kuo A."/>
            <person name="Kohler A."/>
            <person name="Symeonidi A."/>
            <person name="Balestrini R."/>
            <person name="Charron P."/>
            <person name="Duensing N."/>
            <person name="Frei-dit-Frey N."/>
            <person name="Gianinazzi-Pearson V."/>
            <person name="Gilbert B."/>
            <person name="Handa Y."/>
            <person name="Hijri M."/>
            <person name="Kaul R."/>
            <person name="Kawaguchi M."/>
            <person name="Krajinski F."/>
            <person name="Lammers P."/>
            <person name="Lapierre D."/>
            <person name="Masclaux F.G."/>
            <person name="Murat C."/>
            <person name="Morin E."/>
            <person name="Ndikumana S."/>
            <person name="Pagni M."/>
            <person name="Petitpierre D."/>
            <person name="Requena N."/>
            <person name="Rosikiewicz P."/>
            <person name="Riley R."/>
            <person name="Saito K."/>
            <person name="San Clemente H."/>
            <person name="Shapiro H."/>
            <person name="van Tuinen D."/>
            <person name="Becard G."/>
            <person name="Bonfante P."/>
            <person name="Paszkowski U."/>
            <person name="Shachar-Hill Y."/>
            <person name="Young J.P."/>
            <person name="Sanders I.R."/>
            <person name="Henrissat B."/>
            <person name="Rensing S.A."/>
            <person name="Grigoriev I.V."/>
            <person name="Corradi N."/>
            <person name="Roux C."/>
            <person name="Martin F."/>
        </authorList>
    </citation>
    <scope>NUCLEOTIDE SEQUENCE</scope>
    <source>
        <strain evidence="2">DAOM 197198</strain>
    </source>
</reference>
<proteinExistence type="predicted"/>
<organism evidence="2">
    <name type="scientific">Rhizophagus irregularis (strain DAOM 181602 / DAOM 197198 / MUCL 43194)</name>
    <name type="common">Arbuscular mycorrhizal fungus</name>
    <name type="synonym">Glomus intraradices</name>
    <dbReference type="NCBI Taxonomy" id="747089"/>
    <lineage>
        <taxon>Eukaryota</taxon>
        <taxon>Fungi</taxon>
        <taxon>Fungi incertae sedis</taxon>
        <taxon>Mucoromycota</taxon>
        <taxon>Glomeromycotina</taxon>
        <taxon>Glomeromycetes</taxon>
        <taxon>Glomerales</taxon>
        <taxon>Glomeraceae</taxon>
        <taxon>Rhizophagus</taxon>
    </lineage>
</organism>
<feature type="domain" description="Reverse transcriptase" evidence="1">
    <location>
        <begin position="1"/>
        <end position="132"/>
    </location>
</feature>
<accession>U9U5U5</accession>
<sequence>MAYGLTDTFTASDGIDQGEVISPLIWRIFYDPLLHRIQEDEALGYCMELKWPDNVANNNKQNIMIRTAASAYADDTQWIAKSKDEAKAISLIADEFFDINDIKINEKKMEIIVVNSEERNEEENFLEIGKNNDKVFVNKGSVPIRILGVWFKADKGDKHTEDIVKKEISTIVGAIKRKHITHAQAIYIINTVLLPRLEYRLKTTVWEDKKYEEFFKPVMQIIKHKTRLPRNCHDNILLHSAQGKLKNLWRNQVAAQITEFLVAINSRSKQADIIKMRLKKAQLILNISSCVLLMKPDVTVSNKMSNNHAYNVMRKAHDYLFKFHPLSDNKEWDIPLIGPNVRNFVYQQALKMHTKDKELIIRKAASMSIYGALQLGKNSEMVHFTSGTHTEGILFKGFLYDREDAL</sequence>
<dbReference type="EMBL" id="KI282348">
    <property type="protein sequence ID" value="ESA15037.1"/>
    <property type="molecule type" value="Genomic_DNA"/>
</dbReference>
<dbReference type="PROSITE" id="PS50878">
    <property type="entry name" value="RT_POL"/>
    <property type="match status" value="1"/>
</dbReference>
<dbReference type="InterPro" id="IPR000477">
    <property type="entry name" value="RT_dom"/>
</dbReference>
<evidence type="ECO:0000313" key="2">
    <source>
        <dbReference type="EMBL" id="ESA15037.1"/>
    </source>
</evidence>
<dbReference type="VEuPathDB" id="FungiDB:RhiirFUN_018550"/>
<dbReference type="Pfam" id="PF00078">
    <property type="entry name" value="RVT_1"/>
    <property type="match status" value="1"/>
</dbReference>